<evidence type="ECO:0000256" key="1">
    <source>
        <dbReference type="SAM" id="MobiDB-lite"/>
    </source>
</evidence>
<dbReference type="OrthoDB" id="3502863at2759"/>
<proteinExistence type="predicted"/>
<keyword evidence="3" id="KW-1185">Reference proteome</keyword>
<feature type="compositionally biased region" description="Low complexity" evidence="1">
    <location>
        <begin position="33"/>
        <end position="51"/>
    </location>
</feature>
<feature type="compositionally biased region" description="Polar residues" evidence="1">
    <location>
        <begin position="19"/>
        <end position="30"/>
    </location>
</feature>
<organism evidence="2 3">
    <name type="scientific">Fusarium tricinctum</name>
    <dbReference type="NCBI Taxonomy" id="61284"/>
    <lineage>
        <taxon>Eukaryota</taxon>
        <taxon>Fungi</taxon>
        <taxon>Dikarya</taxon>
        <taxon>Ascomycota</taxon>
        <taxon>Pezizomycotina</taxon>
        <taxon>Sordariomycetes</taxon>
        <taxon>Hypocreomycetidae</taxon>
        <taxon>Hypocreales</taxon>
        <taxon>Nectriaceae</taxon>
        <taxon>Fusarium</taxon>
        <taxon>Fusarium tricinctum species complex</taxon>
    </lineage>
</organism>
<protein>
    <submittedName>
        <fullName evidence="2">Uncharacterized protein</fullName>
    </submittedName>
</protein>
<reference evidence="2" key="1">
    <citation type="journal article" date="2021" name="Nat. Commun.">
        <title>Genetic determinants of endophytism in the Arabidopsis root mycobiome.</title>
        <authorList>
            <person name="Mesny F."/>
            <person name="Miyauchi S."/>
            <person name="Thiergart T."/>
            <person name="Pickel B."/>
            <person name="Atanasova L."/>
            <person name="Karlsson M."/>
            <person name="Huettel B."/>
            <person name="Barry K.W."/>
            <person name="Haridas S."/>
            <person name="Chen C."/>
            <person name="Bauer D."/>
            <person name="Andreopoulos W."/>
            <person name="Pangilinan J."/>
            <person name="LaButti K."/>
            <person name="Riley R."/>
            <person name="Lipzen A."/>
            <person name="Clum A."/>
            <person name="Drula E."/>
            <person name="Henrissat B."/>
            <person name="Kohler A."/>
            <person name="Grigoriev I.V."/>
            <person name="Martin F.M."/>
            <person name="Hacquard S."/>
        </authorList>
    </citation>
    <scope>NUCLEOTIDE SEQUENCE</scope>
    <source>
        <strain evidence="2">MPI-SDFR-AT-0068</strain>
    </source>
</reference>
<dbReference type="EMBL" id="JAGPXF010000007">
    <property type="protein sequence ID" value="KAH7235562.1"/>
    <property type="molecule type" value="Genomic_DNA"/>
</dbReference>
<name>A0A8K0RMU8_9HYPO</name>
<evidence type="ECO:0000313" key="3">
    <source>
        <dbReference type="Proteomes" id="UP000813427"/>
    </source>
</evidence>
<feature type="region of interest" description="Disordered" evidence="1">
    <location>
        <begin position="1"/>
        <end position="51"/>
    </location>
</feature>
<dbReference type="AlphaFoldDB" id="A0A8K0RMU8"/>
<sequence length="77" mass="8429">MWPFTRSEPVAQSVIADDTTMSTEMTQPKTHQPMDPQKPQPDDGPLLNLRGGNRGGPCPGRFCFIVPCPLPCDCCVI</sequence>
<evidence type="ECO:0000313" key="2">
    <source>
        <dbReference type="EMBL" id="KAH7235562.1"/>
    </source>
</evidence>
<accession>A0A8K0RMU8</accession>
<dbReference type="Proteomes" id="UP000813427">
    <property type="component" value="Unassembled WGS sequence"/>
</dbReference>
<comment type="caution">
    <text evidence="2">The sequence shown here is derived from an EMBL/GenBank/DDBJ whole genome shotgun (WGS) entry which is preliminary data.</text>
</comment>
<gene>
    <name evidence="2" type="ORF">BKA59DRAFT_484921</name>
</gene>